<keyword evidence="2" id="KW-0378">Hydrolase</keyword>
<dbReference type="Pfam" id="PF00271">
    <property type="entry name" value="Helicase_C"/>
    <property type="match status" value="1"/>
</dbReference>
<accession>A0A0A9Y7X5</accession>
<evidence type="ECO:0000313" key="2">
    <source>
        <dbReference type="EMBL" id="JAG27736.1"/>
    </source>
</evidence>
<dbReference type="EMBL" id="GBHO01015868">
    <property type="protein sequence ID" value="JAG27736.1"/>
    <property type="molecule type" value="Transcribed_RNA"/>
</dbReference>
<evidence type="ECO:0000313" key="3">
    <source>
        <dbReference type="EMBL" id="JAP98919.1"/>
    </source>
</evidence>
<reference evidence="2" key="2">
    <citation type="submission" date="2014-07" db="EMBL/GenBank/DDBJ databases">
        <authorList>
            <person name="Hull J."/>
        </authorList>
    </citation>
    <scope>NUCLEOTIDE SEQUENCE</scope>
</reference>
<name>A0A0A9Y7X5_LYGHE</name>
<keyword evidence="2" id="KW-0547">Nucleotide-binding</keyword>
<organism evidence="2">
    <name type="scientific">Lygus hesperus</name>
    <name type="common">Western plant bug</name>
    <dbReference type="NCBI Taxonomy" id="30085"/>
    <lineage>
        <taxon>Eukaryota</taxon>
        <taxon>Metazoa</taxon>
        <taxon>Ecdysozoa</taxon>
        <taxon>Arthropoda</taxon>
        <taxon>Hexapoda</taxon>
        <taxon>Insecta</taxon>
        <taxon>Pterygota</taxon>
        <taxon>Neoptera</taxon>
        <taxon>Paraneoptera</taxon>
        <taxon>Hemiptera</taxon>
        <taxon>Heteroptera</taxon>
        <taxon>Panheteroptera</taxon>
        <taxon>Cimicomorpha</taxon>
        <taxon>Miridae</taxon>
        <taxon>Mirini</taxon>
        <taxon>Lygus</taxon>
    </lineage>
</organism>
<feature type="domain" description="Helicase C-terminal" evidence="1">
    <location>
        <begin position="4"/>
        <end position="159"/>
    </location>
</feature>
<keyword evidence="2" id="KW-0347">Helicase</keyword>
<gene>
    <name evidence="2" type="primary">Ken-052</name>
    <name evidence="2" type="ORF">CM83_7749</name>
    <name evidence="3" type="ORF">g.640</name>
</gene>
<keyword evidence="2" id="KW-0067">ATP-binding</keyword>
<dbReference type="GO" id="GO:0004386">
    <property type="term" value="F:helicase activity"/>
    <property type="evidence" value="ECO:0007669"/>
    <property type="project" value="UniProtKB-KW"/>
</dbReference>
<dbReference type="InterPro" id="IPR027417">
    <property type="entry name" value="P-loop_NTPase"/>
</dbReference>
<dbReference type="AlphaFoldDB" id="A0A0A9Y7X5"/>
<protein>
    <submittedName>
        <fullName evidence="2">Putative helicase A859L</fullName>
    </submittedName>
</protein>
<sequence length="167" mass="18869">MNPYLYEAMQRVDKMLVFCRNIKHAQELYDKLTSAALPREVAPFRVYIAHSHLASGGVTSALASFVNDKRCVLFNVRLFQEGVEIPDLNAVFFAAPRYSSRDIIQSICRPLNKIPGKPSSFVFLPAVYDDTCSESHPINLNNFATLVPFTDALMDEDPSLFEYMIDP</sequence>
<dbReference type="EMBL" id="GDHC01019709">
    <property type="protein sequence ID" value="JAP98919.1"/>
    <property type="molecule type" value="Transcribed_RNA"/>
</dbReference>
<dbReference type="SUPFAM" id="SSF52540">
    <property type="entry name" value="P-loop containing nucleoside triphosphate hydrolases"/>
    <property type="match status" value="1"/>
</dbReference>
<dbReference type="PROSITE" id="PS51194">
    <property type="entry name" value="HELICASE_CTER"/>
    <property type="match status" value="1"/>
</dbReference>
<proteinExistence type="predicted"/>
<dbReference type="InterPro" id="IPR001650">
    <property type="entry name" value="Helicase_C-like"/>
</dbReference>
<reference evidence="2" key="1">
    <citation type="journal article" date="2014" name="PLoS ONE">
        <title>Transcriptome-Based Identification of ABC Transporters in the Western Tarnished Plant Bug Lygus hesperus.</title>
        <authorList>
            <person name="Hull J.J."/>
            <person name="Chaney K."/>
            <person name="Geib S.M."/>
            <person name="Fabrick J.A."/>
            <person name="Brent C.S."/>
            <person name="Walsh D."/>
            <person name="Lavine L.C."/>
        </authorList>
    </citation>
    <scope>NUCLEOTIDE SEQUENCE</scope>
</reference>
<reference evidence="3" key="3">
    <citation type="journal article" date="2016" name="Gigascience">
        <title>De novo construction of an expanded transcriptome assembly for the western tarnished plant bug, Lygus hesperus.</title>
        <authorList>
            <person name="Tassone E.E."/>
            <person name="Geib S.M."/>
            <person name="Hall B."/>
            <person name="Fabrick J.A."/>
            <person name="Brent C.S."/>
            <person name="Hull J.J."/>
        </authorList>
    </citation>
    <scope>NUCLEOTIDE SEQUENCE</scope>
</reference>
<dbReference type="Gene3D" id="3.40.50.300">
    <property type="entry name" value="P-loop containing nucleotide triphosphate hydrolases"/>
    <property type="match status" value="1"/>
</dbReference>
<evidence type="ECO:0000259" key="1">
    <source>
        <dbReference type="PROSITE" id="PS51194"/>
    </source>
</evidence>